<accession>A0ABR2S5V5</accession>
<dbReference type="EMBL" id="JBBPBN010000016">
    <property type="protein sequence ID" value="KAK9020548.1"/>
    <property type="molecule type" value="Genomic_DNA"/>
</dbReference>
<keyword evidence="2" id="KW-1185">Reference proteome</keyword>
<proteinExistence type="predicted"/>
<comment type="caution">
    <text evidence="1">The sequence shown here is derived from an EMBL/GenBank/DDBJ whole genome shotgun (WGS) entry which is preliminary data.</text>
</comment>
<dbReference type="Proteomes" id="UP001396334">
    <property type="component" value="Unassembled WGS sequence"/>
</dbReference>
<name>A0ABR2S5V5_9ROSI</name>
<sequence>MLPHSQDTVVSNLDDHVSDEAMVDDVPVGSNVRISLLECPDNPLCSEELRATKITKENVSGECDRVSIWSNRKVGDAIMVEDGTTMAKGVDVSSIDSKKTFADLFRNKTINLGGKKGDFMLVEFVVNDEDVTFNLSRPFSKVIFSTNVHEQIDHSMRKTVVIKMLDSSIGFRALANQIEILWNLHATSKKLVEKGMTFLRNISLFRSSLWVIRCKMTRALKTRCMDRGWWLIVGGDEIRKVWFLDQLPKRCQVKGKGLVLMFSGTMVRIVTWGNGGMRDDGLVVSSVDQATKSVSGSHTTMVIQDERVDGVVPRKTGGKITHGSYKKGQKGMKLRSPLMPIYRRDQSSQSESNKL</sequence>
<evidence type="ECO:0000313" key="1">
    <source>
        <dbReference type="EMBL" id="KAK9020548.1"/>
    </source>
</evidence>
<organism evidence="1 2">
    <name type="scientific">Hibiscus sabdariffa</name>
    <name type="common">roselle</name>
    <dbReference type="NCBI Taxonomy" id="183260"/>
    <lineage>
        <taxon>Eukaryota</taxon>
        <taxon>Viridiplantae</taxon>
        <taxon>Streptophyta</taxon>
        <taxon>Embryophyta</taxon>
        <taxon>Tracheophyta</taxon>
        <taxon>Spermatophyta</taxon>
        <taxon>Magnoliopsida</taxon>
        <taxon>eudicotyledons</taxon>
        <taxon>Gunneridae</taxon>
        <taxon>Pentapetalae</taxon>
        <taxon>rosids</taxon>
        <taxon>malvids</taxon>
        <taxon>Malvales</taxon>
        <taxon>Malvaceae</taxon>
        <taxon>Malvoideae</taxon>
        <taxon>Hibiscus</taxon>
    </lineage>
</organism>
<protein>
    <submittedName>
        <fullName evidence="1">Uncharacterized protein</fullName>
    </submittedName>
</protein>
<evidence type="ECO:0000313" key="2">
    <source>
        <dbReference type="Proteomes" id="UP001396334"/>
    </source>
</evidence>
<reference evidence="1 2" key="1">
    <citation type="journal article" date="2024" name="G3 (Bethesda)">
        <title>Genome assembly of Hibiscus sabdariffa L. provides insights into metabolisms of medicinal natural products.</title>
        <authorList>
            <person name="Kim T."/>
        </authorList>
    </citation>
    <scope>NUCLEOTIDE SEQUENCE [LARGE SCALE GENOMIC DNA]</scope>
    <source>
        <strain evidence="1">TK-2024</strain>
        <tissue evidence="1">Old leaves</tissue>
    </source>
</reference>
<gene>
    <name evidence="1" type="ORF">V6N11_010568</name>
</gene>